<name>A0A167G2V6_9GAMM</name>
<evidence type="ECO:0000313" key="2">
    <source>
        <dbReference type="EMBL" id="KZN54046.1"/>
    </source>
</evidence>
<dbReference type="Gene3D" id="1.10.260.40">
    <property type="entry name" value="lambda repressor-like DNA-binding domains"/>
    <property type="match status" value="1"/>
</dbReference>
<dbReference type="CDD" id="cd00093">
    <property type="entry name" value="HTH_XRE"/>
    <property type="match status" value="1"/>
</dbReference>
<dbReference type="EMBL" id="AUXT01000072">
    <property type="protein sequence ID" value="KZN54046.1"/>
    <property type="molecule type" value="Genomic_DNA"/>
</dbReference>
<dbReference type="RefSeq" id="WP_063376015.1">
    <property type="nucleotide sequence ID" value="NZ_AUXT01000072.1"/>
</dbReference>
<dbReference type="InterPro" id="IPR001387">
    <property type="entry name" value="Cro/C1-type_HTH"/>
</dbReference>
<reference evidence="2 3" key="1">
    <citation type="submission" date="2013-07" db="EMBL/GenBank/DDBJ databases">
        <title>Comparative Genomic and Metabolomic Analysis of Twelve Strains of Pseudoalteromonas luteoviolacea.</title>
        <authorList>
            <person name="Vynne N.G."/>
            <person name="Mansson M."/>
            <person name="Gram L."/>
        </authorList>
    </citation>
    <scope>NUCLEOTIDE SEQUENCE [LARGE SCALE GENOMIC DNA]</scope>
    <source>
        <strain evidence="2 3">NCIMB 1942</strain>
    </source>
</reference>
<feature type="domain" description="HTH cro/C1-type" evidence="1">
    <location>
        <begin position="39"/>
        <end position="95"/>
    </location>
</feature>
<dbReference type="Pfam" id="PF01381">
    <property type="entry name" value="HTH_3"/>
    <property type="match status" value="1"/>
</dbReference>
<evidence type="ECO:0000259" key="1">
    <source>
        <dbReference type="PROSITE" id="PS50943"/>
    </source>
</evidence>
<dbReference type="Proteomes" id="UP000076587">
    <property type="component" value="Unassembled WGS sequence"/>
</dbReference>
<organism evidence="2 3">
    <name type="scientific">Pseudoalteromonas luteoviolacea NCIMB 1942</name>
    <dbReference type="NCBI Taxonomy" id="1365253"/>
    <lineage>
        <taxon>Bacteria</taxon>
        <taxon>Pseudomonadati</taxon>
        <taxon>Pseudomonadota</taxon>
        <taxon>Gammaproteobacteria</taxon>
        <taxon>Alteromonadales</taxon>
        <taxon>Pseudoalteromonadaceae</taxon>
        <taxon>Pseudoalteromonas</taxon>
    </lineage>
</organism>
<dbReference type="InterPro" id="IPR010982">
    <property type="entry name" value="Lambda_DNA-bd_dom_sf"/>
</dbReference>
<evidence type="ECO:0000313" key="3">
    <source>
        <dbReference type="Proteomes" id="UP000076587"/>
    </source>
</evidence>
<comment type="caution">
    <text evidence="2">The sequence shown here is derived from an EMBL/GenBank/DDBJ whole genome shotgun (WGS) entry which is preliminary data.</text>
</comment>
<dbReference type="PATRIC" id="fig|1365253.3.peg.1087"/>
<accession>A0A167G2V6</accession>
<dbReference type="OrthoDB" id="6313315at2"/>
<dbReference type="AlphaFoldDB" id="A0A167G2V6"/>
<gene>
    <name evidence="2" type="ORF">N482_24595</name>
</gene>
<dbReference type="SMART" id="SM00530">
    <property type="entry name" value="HTH_XRE"/>
    <property type="match status" value="1"/>
</dbReference>
<proteinExistence type="predicted"/>
<protein>
    <recommendedName>
        <fullName evidence="1">HTH cro/C1-type domain-containing protein</fullName>
    </recommendedName>
</protein>
<dbReference type="GO" id="GO:0003677">
    <property type="term" value="F:DNA binding"/>
    <property type="evidence" value="ECO:0007669"/>
    <property type="project" value="InterPro"/>
</dbReference>
<dbReference type="PROSITE" id="PS50943">
    <property type="entry name" value="HTH_CROC1"/>
    <property type="match status" value="1"/>
</dbReference>
<dbReference type="SUPFAM" id="SSF47413">
    <property type="entry name" value="lambda repressor-like DNA-binding domains"/>
    <property type="match status" value="1"/>
</dbReference>
<sequence length="110" mass="12424">MAHHHALELIQSSNRSLRHNRALRHTRVVEFKTNLQKSIRRLRKSKKLTQKQLGHIVGVDQATISNFECGKTVMTVDLAFELTLVFGGDFSIDNNLLGVENSDDKCTTHG</sequence>